<evidence type="ECO:0000313" key="1">
    <source>
        <dbReference type="EMBL" id="KAL0465538.1"/>
    </source>
</evidence>
<protein>
    <recommendedName>
        <fullName evidence="3">F-box domain-containing protein</fullName>
    </recommendedName>
</protein>
<organism evidence="1 2">
    <name type="scientific">Neurospora intermedia</name>
    <dbReference type="NCBI Taxonomy" id="5142"/>
    <lineage>
        <taxon>Eukaryota</taxon>
        <taxon>Fungi</taxon>
        <taxon>Dikarya</taxon>
        <taxon>Ascomycota</taxon>
        <taxon>Pezizomycotina</taxon>
        <taxon>Sordariomycetes</taxon>
        <taxon>Sordariomycetidae</taxon>
        <taxon>Sordariales</taxon>
        <taxon>Sordariaceae</taxon>
        <taxon>Neurospora</taxon>
    </lineage>
</organism>
<name>A0ABR3CZP7_NEUIN</name>
<reference evidence="1 2" key="1">
    <citation type="submission" date="2023-09" db="EMBL/GenBank/DDBJ databases">
        <title>Multi-omics analysis of a traditional fermented food reveals byproduct-associated fungal strains for waste-to-food upcycling.</title>
        <authorList>
            <consortium name="Lawrence Berkeley National Laboratory"/>
            <person name="Rekdal V.M."/>
            <person name="Villalobos-Escobedo J.M."/>
            <person name="Rodriguez-Valeron N."/>
            <person name="Garcia M.O."/>
            <person name="Vasquez D.P."/>
            <person name="Damayanti I."/>
            <person name="Sorensen P.M."/>
            <person name="Baidoo E.E."/>
            <person name="De Carvalho A.C."/>
            <person name="Riley R."/>
            <person name="Lipzen A."/>
            <person name="He G."/>
            <person name="Yan M."/>
            <person name="Haridas S."/>
            <person name="Daum C."/>
            <person name="Yoshinaga Y."/>
            <person name="Ng V."/>
            <person name="Grigoriev I.V."/>
            <person name="Munk R."/>
            <person name="Nuraida L."/>
            <person name="Wijaya C.H."/>
            <person name="Morales P.-C."/>
            <person name="Keasling J.D."/>
        </authorList>
    </citation>
    <scope>NUCLEOTIDE SEQUENCE [LARGE SCALE GENOMIC DNA]</scope>
    <source>
        <strain evidence="1 2">FGSC 2613</strain>
    </source>
</reference>
<proteinExistence type="predicted"/>
<accession>A0ABR3CZP7</accession>
<comment type="caution">
    <text evidence="1">The sequence shown here is derived from an EMBL/GenBank/DDBJ whole genome shotgun (WGS) entry which is preliminary data.</text>
</comment>
<sequence>MDPSPVKSSDILFMGGSEGAWNPPHRSGTWLHAWDRRIPDWIWLEILPELSFSHRVFFFLPGTNRLCSICIGDLLTILSHPSGSAITSSMWSHLSVRHRSTWKILCLKYAKARVAHTSVTDKQRNGYLALLVERSSSVPQTMSLENLKATVGLERLLRYVVPGLALRCKGFIRTISLSRIADFSMSLVKGVRQRNPEPMAVFCASWSKSRQGLSVIQLKQFPSRRNLNTVVSDRDAF</sequence>
<evidence type="ECO:0008006" key="3">
    <source>
        <dbReference type="Google" id="ProtNLM"/>
    </source>
</evidence>
<dbReference type="EMBL" id="JAVLET010000016">
    <property type="protein sequence ID" value="KAL0465538.1"/>
    <property type="molecule type" value="Genomic_DNA"/>
</dbReference>
<gene>
    <name evidence="1" type="ORF">QR685DRAFT_131976</name>
</gene>
<dbReference type="Proteomes" id="UP001451303">
    <property type="component" value="Unassembled WGS sequence"/>
</dbReference>
<keyword evidence="2" id="KW-1185">Reference proteome</keyword>
<evidence type="ECO:0000313" key="2">
    <source>
        <dbReference type="Proteomes" id="UP001451303"/>
    </source>
</evidence>